<reference evidence="1 2" key="1">
    <citation type="journal article" date="2011" name="J. Bacteriol.">
        <title>Complete genome sequence of Mycoplasma haemofelis, a hemotropic mycoplasma.</title>
        <authorList>
            <person name="Barker E.N."/>
            <person name="Helps C.R."/>
            <person name="Peters I.R."/>
            <person name="Darby A.C."/>
            <person name="Radford A.D."/>
            <person name="Tasker S."/>
        </authorList>
    </citation>
    <scope>NUCLEOTIDE SEQUENCE [LARGE SCALE GENOMIC DNA]</scope>
    <source>
        <strain evidence="1 2">Langford 1</strain>
    </source>
</reference>
<dbReference type="EMBL" id="FR773153">
    <property type="protein sequence ID" value="CBY93343.1"/>
    <property type="molecule type" value="Genomic_DNA"/>
</dbReference>
<dbReference type="KEGG" id="mha:HF1_13350"/>
<organism evidence="1 2">
    <name type="scientific">Mycoplasma haemofelis (strain Langford 1)</name>
    <name type="common">Haemobartonella felis</name>
    <dbReference type="NCBI Taxonomy" id="941640"/>
    <lineage>
        <taxon>Bacteria</taxon>
        <taxon>Bacillati</taxon>
        <taxon>Mycoplasmatota</taxon>
        <taxon>Mollicutes</taxon>
        <taxon>Mycoplasmataceae</taxon>
        <taxon>Mycoplasma</taxon>
    </lineage>
</organism>
<dbReference type="Proteomes" id="UP000008637">
    <property type="component" value="Chromosome"/>
</dbReference>
<protein>
    <submittedName>
        <fullName evidence="1">Uncharacterized protein</fullName>
    </submittedName>
</protein>
<dbReference type="AlphaFoldDB" id="E8ZJM2"/>
<proteinExistence type="predicted"/>
<evidence type="ECO:0000313" key="1">
    <source>
        <dbReference type="EMBL" id="CBY93343.1"/>
    </source>
</evidence>
<gene>
    <name evidence="1" type="ORF">HF1_13350</name>
</gene>
<accession>E8ZJM2</accession>
<dbReference type="HOGENOM" id="CLU_098620_3_0_14"/>
<name>E8ZJM2_MYCHL</name>
<sequence length="218" mass="23673">MDSLTTKGLIGLGGLSVAGGGGALAWQQGLLSGKSETIRDKLEKEGYEVLGKTSEHWSKIFDVYKGDGNTKKFKNDQITSSSSTADHDKLKQQCENSLDLESSKKEDYEKVIKWCVVPRKVEDLIPKSSLLGVVSGDTSDASSWKPILTEYAATKSTSGSSNTYELSGVTLTEPSNASNDSTNINALKTGCKARREKLTYQLDFESSLGEVKKWCTAR</sequence>
<evidence type="ECO:0000313" key="2">
    <source>
        <dbReference type="Proteomes" id="UP000008637"/>
    </source>
</evidence>
<keyword evidence="2" id="KW-1185">Reference proteome</keyword>